<protein>
    <submittedName>
        <fullName evidence="2">Uncharacterized protein</fullName>
    </submittedName>
</protein>
<feature type="coiled-coil region" evidence="1">
    <location>
        <begin position="170"/>
        <end position="197"/>
    </location>
</feature>
<keyword evidence="1" id="KW-0175">Coiled coil</keyword>
<gene>
    <name evidence="2" type="ORF">MM415A01727_0011</name>
</gene>
<dbReference type="EMBL" id="MT142177">
    <property type="protein sequence ID" value="QJA75657.1"/>
    <property type="molecule type" value="Genomic_DNA"/>
</dbReference>
<dbReference type="AlphaFoldDB" id="A0A6M3K463"/>
<proteinExistence type="predicted"/>
<organism evidence="2">
    <name type="scientific">viral metagenome</name>
    <dbReference type="NCBI Taxonomy" id="1070528"/>
    <lineage>
        <taxon>unclassified sequences</taxon>
        <taxon>metagenomes</taxon>
        <taxon>organismal metagenomes</taxon>
    </lineage>
</organism>
<evidence type="ECO:0000313" key="2">
    <source>
        <dbReference type="EMBL" id="QJA75657.1"/>
    </source>
</evidence>
<sequence length="236" mass="27542">MLENLSKVRIKEIELQCAKERIRELEHEVAASAEAFAERDIERHNRIVELEQLLAERRHKLNDMISANDALELQIESMSARKPEPGIHYCGHCGKPCRCEDDPWVRREGDCDCSKEDDRLREENARLRAEKRRPVDVGVGEWDRLRRLLEIPHEHPEGMNECYICDRSLVTDAADQIEKLREELERSKLKWQKWRGNEPPDHVQTIKTDGSTPIVLLKSGTRGLWWAGPIELPEEE</sequence>
<name>A0A6M3K463_9ZZZZ</name>
<evidence type="ECO:0000256" key="1">
    <source>
        <dbReference type="SAM" id="Coils"/>
    </source>
</evidence>
<feature type="coiled-coil region" evidence="1">
    <location>
        <begin position="8"/>
        <end position="35"/>
    </location>
</feature>
<accession>A0A6M3K463</accession>
<reference evidence="2" key="1">
    <citation type="submission" date="2020-03" db="EMBL/GenBank/DDBJ databases">
        <title>The deep terrestrial virosphere.</title>
        <authorList>
            <person name="Holmfeldt K."/>
            <person name="Nilsson E."/>
            <person name="Simone D."/>
            <person name="Lopez-Fernandez M."/>
            <person name="Wu X."/>
            <person name="de Brujin I."/>
            <person name="Lundin D."/>
            <person name="Andersson A."/>
            <person name="Bertilsson S."/>
            <person name="Dopson M."/>
        </authorList>
    </citation>
    <scope>NUCLEOTIDE SEQUENCE</scope>
    <source>
        <strain evidence="2">MM415A01727</strain>
    </source>
</reference>